<protein>
    <recommendedName>
        <fullName evidence="3">DUF86 domain-containing protein</fullName>
    </recommendedName>
</protein>
<dbReference type="RefSeq" id="WP_022939585.1">
    <property type="nucleotide sequence ID" value="NZ_CABKRQ010000010.1"/>
</dbReference>
<dbReference type="AlphaFoldDB" id="A0A318KHT1"/>
<gene>
    <name evidence="1" type="ORF">DES51_111143</name>
</gene>
<sequence>MNKQTPSLSDAAKLLSIKELRRISIVLRDALCLINRQREALAIEETELVYQGFIAPLREHIDLIDEIMWQKMETQK</sequence>
<dbReference type="EMBL" id="QJKH01000011">
    <property type="protein sequence ID" value="PXX77391.1"/>
    <property type="molecule type" value="Genomic_DNA"/>
</dbReference>
<comment type="caution">
    <text evidence="1">The sequence shown here is derived from an EMBL/GenBank/DDBJ whole genome shotgun (WGS) entry which is preliminary data.</text>
</comment>
<accession>A0A318KHT1</accession>
<evidence type="ECO:0000313" key="2">
    <source>
        <dbReference type="Proteomes" id="UP000247612"/>
    </source>
</evidence>
<reference evidence="1 2" key="1">
    <citation type="submission" date="2018-05" db="EMBL/GenBank/DDBJ databases">
        <title>Genomic Encyclopedia of Type Strains, Phase IV (KMG-IV): sequencing the most valuable type-strain genomes for metagenomic binning, comparative biology and taxonomic classification.</title>
        <authorList>
            <person name="Goeker M."/>
        </authorList>
    </citation>
    <scope>NUCLEOTIDE SEQUENCE [LARGE SCALE GENOMIC DNA]</scope>
    <source>
        <strain evidence="1 2">JC118</strain>
    </source>
</reference>
<dbReference type="Proteomes" id="UP000247612">
    <property type="component" value="Unassembled WGS sequence"/>
</dbReference>
<evidence type="ECO:0008006" key="3">
    <source>
        <dbReference type="Google" id="ProtNLM"/>
    </source>
</evidence>
<organism evidence="1 2">
    <name type="scientific">Dielma fastidiosa</name>
    <dbReference type="NCBI Taxonomy" id="1034346"/>
    <lineage>
        <taxon>Bacteria</taxon>
        <taxon>Bacillati</taxon>
        <taxon>Bacillota</taxon>
        <taxon>Erysipelotrichia</taxon>
        <taxon>Erysipelotrichales</taxon>
        <taxon>Erysipelotrichaceae</taxon>
        <taxon>Dielma</taxon>
    </lineage>
</organism>
<keyword evidence="2" id="KW-1185">Reference proteome</keyword>
<evidence type="ECO:0000313" key="1">
    <source>
        <dbReference type="EMBL" id="PXX77391.1"/>
    </source>
</evidence>
<name>A0A318KHT1_9FIRM</name>
<dbReference type="STRING" id="1034346.GCA_000313565_03307"/>
<proteinExistence type="predicted"/>